<keyword evidence="3 5" id="KW-1133">Transmembrane helix</keyword>
<keyword evidence="10" id="KW-1185">Reference proteome</keyword>
<feature type="transmembrane region" description="Helical" evidence="5">
    <location>
        <begin position="94"/>
        <end position="116"/>
    </location>
</feature>
<dbReference type="EMBL" id="JAGYPE020000011">
    <property type="protein sequence ID" value="MCH6265564.1"/>
    <property type="molecule type" value="Genomic_DNA"/>
</dbReference>
<dbReference type="Proteomes" id="UP000677265">
    <property type="component" value="Unassembled WGS sequence"/>
</dbReference>
<evidence type="ECO:0000259" key="6">
    <source>
        <dbReference type="Pfam" id="PF06271"/>
    </source>
</evidence>
<comment type="caution">
    <text evidence="8">The sequence shown here is derived from an EMBL/GenBank/DDBJ whole genome shotgun (WGS) entry which is preliminary data.</text>
</comment>
<accession>A0A942YDT0</accession>
<evidence type="ECO:0000313" key="10">
    <source>
        <dbReference type="Proteomes" id="UP000677265"/>
    </source>
</evidence>
<feature type="transmembrane region" description="Helical" evidence="5">
    <location>
        <begin position="218"/>
        <end position="242"/>
    </location>
</feature>
<name>A0A942YDT0_9BACI</name>
<dbReference type="InterPro" id="IPR010432">
    <property type="entry name" value="RDD"/>
</dbReference>
<dbReference type="InterPro" id="IPR025640">
    <property type="entry name" value="GYF_2"/>
</dbReference>
<feature type="transmembrane region" description="Helical" evidence="5">
    <location>
        <begin position="174"/>
        <end position="198"/>
    </location>
</feature>
<sequence>MDILDRNVWFYIRDHQQQGPIGLFELKKLFEQGVLTGDSFLLSSDMDSWCMAKTLNVFQSTDEQDSINYALVWEEIKKDTYPTGRPFVRFLARIFDLALFTFFLIAFVSIFSPKFIVESSAITIFMICLILYILVEAAILSVFGNTLGKSLLNTRMKMVTGEPINFVTALKRSIFVTAAGMGLGVPIINIFCFVFSFLDLKNHGYATWDKQLGTIVLYGRVSTARMLVVSIIPVGLLIAGLVI</sequence>
<evidence type="ECO:0000256" key="1">
    <source>
        <dbReference type="ARBA" id="ARBA00004141"/>
    </source>
</evidence>
<dbReference type="Pfam" id="PF06271">
    <property type="entry name" value="RDD"/>
    <property type="match status" value="1"/>
</dbReference>
<evidence type="ECO:0000256" key="5">
    <source>
        <dbReference type="SAM" id="Phobius"/>
    </source>
</evidence>
<evidence type="ECO:0000256" key="2">
    <source>
        <dbReference type="ARBA" id="ARBA00022692"/>
    </source>
</evidence>
<protein>
    <submittedName>
        <fullName evidence="8">RDD family protein</fullName>
    </submittedName>
</protein>
<feature type="transmembrane region" description="Helical" evidence="5">
    <location>
        <begin position="122"/>
        <end position="148"/>
    </location>
</feature>
<gene>
    <name evidence="9" type="ORF">KHB02_008460</name>
    <name evidence="8" type="ORF">KHB02_35620</name>
</gene>
<comment type="subcellular location">
    <subcellularLocation>
        <location evidence="1">Membrane</location>
        <topology evidence="1">Multi-pass membrane protein</topology>
    </subcellularLocation>
</comment>
<dbReference type="RefSeq" id="WP_213146483.1">
    <property type="nucleotide sequence ID" value="NZ_JAGYPE020000011.1"/>
</dbReference>
<dbReference type="Pfam" id="PF14237">
    <property type="entry name" value="GYF_2"/>
    <property type="match status" value="1"/>
</dbReference>
<evidence type="ECO:0000313" key="8">
    <source>
        <dbReference type="EMBL" id="MBS4186699.1"/>
    </source>
</evidence>
<evidence type="ECO:0000259" key="7">
    <source>
        <dbReference type="Pfam" id="PF14237"/>
    </source>
</evidence>
<dbReference type="GO" id="GO:0016020">
    <property type="term" value="C:membrane"/>
    <property type="evidence" value="ECO:0007669"/>
    <property type="project" value="UniProtKB-SubCell"/>
</dbReference>
<organism evidence="8">
    <name type="scientific">Neobacillus citreus</name>
    <dbReference type="NCBI Taxonomy" id="2833578"/>
    <lineage>
        <taxon>Bacteria</taxon>
        <taxon>Bacillati</taxon>
        <taxon>Bacillota</taxon>
        <taxon>Bacilli</taxon>
        <taxon>Bacillales</taxon>
        <taxon>Bacillaceae</taxon>
        <taxon>Neobacillus</taxon>
    </lineage>
</organism>
<keyword evidence="2 5" id="KW-0812">Transmembrane</keyword>
<evidence type="ECO:0000256" key="4">
    <source>
        <dbReference type="ARBA" id="ARBA00023136"/>
    </source>
</evidence>
<feature type="domain" description="GYF" evidence="7">
    <location>
        <begin position="9"/>
        <end position="55"/>
    </location>
</feature>
<evidence type="ECO:0000256" key="3">
    <source>
        <dbReference type="ARBA" id="ARBA00022989"/>
    </source>
</evidence>
<reference evidence="8" key="1">
    <citation type="submission" date="2021-05" db="EMBL/GenBank/DDBJ databases">
        <title>Novel Bacillus species.</title>
        <authorList>
            <person name="Liu G."/>
        </authorList>
    </citation>
    <scope>NUCLEOTIDE SEQUENCE</scope>
    <source>
        <strain evidence="8 10">FJAT-50051</strain>
    </source>
</reference>
<feature type="domain" description="RDD" evidence="6">
    <location>
        <begin position="86"/>
        <end position="198"/>
    </location>
</feature>
<proteinExistence type="predicted"/>
<dbReference type="EMBL" id="JAGYPE010000007">
    <property type="protein sequence ID" value="MBS4186699.1"/>
    <property type="molecule type" value="Genomic_DNA"/>
</dbReference>
<keyword evidence="4 5" id="KW-0472">Membrane</keyword>
<dbReference type="AlphaFoldDB" id="A0A942YDT0"/>
<evidence type="ECO:0000313" key="9">
    <source>
        <dbReference type="EMBL" id="MCH6265564.1"/>
    </source>
</evidence>